<dbReference type="Proteomes" id="UP000626109">
    <property type="component" value="Unassembled WGS sequence"/>
</dbReference>
<dbReference type="EMBL" id="CAJNNW010031833">
    <property type="protein sequence ID" value="CAE8709350.1"/>
    <property type="molecule type" value="Genomic_DNA"/>
</dbReference>
<sequence>GGSCVLLQQIADGVSCFSSQSDCKLKVGEAHPRRLGTEGLSIADRAAAAGHAAAEVAKKKGLSVEQQALLAGAAANAAGLNNNLPVAETAAFAGKAAAAAAAENGLSKVEQAQAAGISAAAAGAAAKLPAWEAASLAGAAAAANSADAGCGGRKSWRGRKPTHTKRRTYMLDSTTELPWQLTVHQVLDTGVGQRSFLWRGALPGARRRVLRGVALRGIRGPV</sequence>
<comment type="caution">
    <text evidence="1">The sequence shown here is derived from an EMBL/GenBank/DDBJ whole genome shotgun (WGS) entry which is preliminary data.</text>
</comment>
<accession>A0A813KVJ6</accession>
<feature type="non-terminal residue" evidence="1">
    <location>
        <position position="1"/>
    </location>
</feature>
<dbReference type="AlphaFoldDB" id="A0A813KVJ6"/>
<gene>
    <name evidence="1" type="ORF">PGLA2088_LOCUS35410</name>
</gene>
<proteinExistence type="predicted"/>
<reference evidence="1" key="1">
    <citation type="submission" date="2021-02" db="EMBL/GenBank/DDBJ databases">
        <authorList>
            <person name="Dougan E. K."/>
            <person name="Rhodes N."/>
            <person name="Thang M."/>
            <person name="Chan C."/>
        </authorList>
    </citation>
    <scope>NUCLEOTIDE SEQUENCE</scope>
</reference>
<protein>
    <submittedName>
        <fullName evidence="1">Uncharacterized protein</fullName>
    </submittedName>
</protein>
<evidence type="ECO:0000313" key="1">
    <source>
        <dbReference type="EMBL" id="CAE8709350.1"/>
    </source>
</evidence>
<organism evidence="1 2">
    <name type="scientific">Polarella glacialis</name>
    <name type="common">Dinoflagellate</name>
    <dbReference type="NCBI Taxonomy" id="89957"/>
    <lineage>
        <taxon>Eukaryota</taxon>
        <taxon>Sar</taxon>
        <taxon>Alveolata</taxon>
        <taxon>Dinophyceae</taxon>
        <taxon>Suessiales</taxon>
        <taxon>Suessiaceae</taxon>
        <taxon>Polarella</taxon>
    </lineage>
</organism>
<evidence type="ECO:0000313" key="2">
    <source>
        <dbReference type="Proteomes" id="UP000626109"/>
    </source>
</evidence>
<feature type="non-terminal residue" evidence="1">
    <location>
        <position position="222"/>
    </location>
</feature>
<name>A0A813KVJ6_POLGL</name>